<dbReference type="PANTHER" id="PTHR36512">
    <property type="entry name" value="D-AMINOPEPTIDASE"/>
    <property type="match status" value="1"/>
</dbReference>
<dbReference type="CDD" id="cd02253">
    <property type="entry name" value="DmpA"/>
    <property type="match status" value="1"/>
</dbReference>
<sequence>MNSSFPPNGRKRAREYGIRIGVLPTGENNAITDVEGVLVGHVTLNDERIGMHTGVTAIRPHPGNVFQEKVPCGVFLGNGFGKMTGYAQVKELGNLETPIILTNTMSIAAAIDGLIDWTFEYEENEDVMSVNCFVGETNDSGVNDIRARFVQKAHVLSALKHAASGPVVEGAVGAGTGTKAFGFKAGIGTASRKLPDSLGGWTVGALVQANFGGILTIDGEALGLELGGYPYEKPIEAALANAMENADGSIMMIVATDAPLDARGLERLAKRAFMGMTRTGGVASNGSGDFAVAFSTAESVRVKHKAPEFSLEGGKLVRNDDMTPLFMAAIEATEEAILNSLFLAHDMTGSDGKFVRAMPLEPVLARLRAAGKLHAD</sequence>
<reference evidence="2 3" key="1">
    <citation type="journal article" date="2021" name="Sci. Rep.">
        <title>The distribution of antibiotic resistance genes in chicken gut microbiota commensals.</title>
        <authorList>
            <person name="Juricova H."/>
            <person name="Matiasovicova J."/>
            <person name="Kubasova T."/>
            <person name="Cejkova D."/>
            <person name="Rychlik I."/>
        </authorList>
    </citation>
    <scope>NUCLEOTIDE SEQUENCE [LARGE SCALE GENOMIC DNA]</scope>
    <source>
        <strain evidence="2 3">An829</strain>
    </source>
</reference>
<dbReference type="InterPro" id="IPR016117">
    <property type="entry name" value="ArgJ-like_dom_sf"/>
</dbReference>
<dbReference type="RefSeq" id="WP_205103096.1">
    <property type="nucleotide sequence ID" value="NZ_JACJJC010000011.1"/>
</dbReference>
<comment type="similarity">
    <text evidence="1">Belongs to the peptidase S58 family.</text>
</comment>
<dbReference type="Gene3D" id="3.60.70.12">
    <property type="entry name" value="L-amino peptidase D-ALA esterase/amidase"/>
    <property type="match status" value="1"/>
</dbReference>
<organism evidence="2 3">
    <name type="scientific">Sutterella massiliensis</name>
    <dbReference type="NCBI Taxonomy" id="1816689"/>
    <lineage>
        <taxon>Bacteria</taxon>
        <taxon>Pseudomonadati</taxon>
        <taxon>Pseudomonadota</taxon>
        <taxon>Betaproteobacteria</taxon>
        <taxon>Burkholderiales</taxon>
        <taxon>Sutterellaceae</taxon>
        <taxon>Sutterella</taxon>
    </lineage>
</organism>
<dbReference type="PANTHER" id="PTHR36512:SF3">
    <property type="entry name" value="BLR5678 PROTEIN"/>
    <property type="match status" value="1"/>
</dbReference>
<protein>
    <submittedName>
        <fullName evidence="2">P1 family peptidase</fullName>
    </submittedName>
</protein>
<evidence type="ECO:0000313" key="3">
    <source>
        <dbReference type="Proteomes" id="UP000715095"/>
    </source>
</evidence>
<proteinExistence type="inferred from homology"/>
<dbReference type="SUPFAM" id="SSF56266">
    <property type="entry name" value="DmpA/ArgJ-like"/>
    <property type="match status" value="1"/>
</dbReference>
<dbReference type="Pfam" id="PF03576">
    <property type="entry name" value="Peptidase_S58"/>
    <property type="match status" value="1"/>
</dbReference>
<comment type="caution">
    <text evidence="2">The sequence shown here is derived from an EMBL/GenBank/DDBJ whole genome shotgun (WGS) entry which is preliminary data.</text>
</comment>
<evidence type="ECO:0000313" key="2">
    <source>
        <dbReference type="EMBL" id="MBM6704374.1"/>
    </source>
</evidence>
<dbReference type="InterPro" id="IPR005321">
    <property type="entry name" value="Peptidase_S58_DmpA"/>
</dbReference>
<dbReference type="EMBL" id="JACJJC010000011">
    <property type="protein sequence ID" value="MBM6704374.1"/>
    <property type="molecule type" value="Genomic_DNA"/>
</dbReference>
<dbReference type="Proteomes" id="UP000715095">
    <property type="component" value="Unassembled WGS sequence"/>
</dbReference>
<evidence type="ECO:0000256" key="1">
    <source>
        <dbReference type="ARBA" id="ARBA00007068"/>
    </source>
</evidence>
<accession>A0ABS2DSU2</accession>
<keyword evidence="3" id="KW-1185">Reference proteome</keyword>
<gene>
    <name evidence="2" type="ORF">H6A60_07745</name>
</gene>
<name>A0ABS2DSU2_9BURK</name>